<reference evidence="3" key="1">
    <citation type="journal article" date="2013" name="Science">
        <title>The Amborella genome and the evolution of flowering plants.</title>
        <authorList>
            <consortium name="Amborella Genome Project"/>
        </authorList>
    </citation>
    <scope>NUCLEOTIDE SEQUENCE [LARGE SCALE GENOMIC DNA]</scope>
</reference>
<name>W1PZA2_AMBTC</name>
<dbReference type="HOGENOM" id="CLU_1973503_0_0_1"/>
<protein>
    <submittedName>
        <fullName evidence="2">Uncharacterized protein</fullName>
    </submittedName>
</protein>
<evidence type="ECO:0000313" key="3">
    <source>
        <dbReference type="Proteomes" id="UP000017836"/>
    </source>
</evidence>
<proteinExistence type="predicted"/>
<sequence length="127" mass="13750">MRCALSLLQQVMLTRHCPSFNSCAHATLLLSPPAPSLLSPRSPSLLRIYRRSPSLCPLVARLIAARLTLSCAPSPRNSSLLLSQRGPHSTYPVVHSAGRDSSGPYNFGHRVGSNSRIDKGMQHGIPK</sequence>
<dbReference type="EMBL" id="KI392596">
    <property type="protein sequence ID" value="ERN12905.1"/>
    <property type="molecule type" value="Genomic_DNA"/>
</dbReference>
<dbReference type="Proteomes" id="UP000017836">
    <property type="component" value="Unassembled WGS sequence"/>
</dbReference>
<organism evidence="2 3">
    <name type="scientific">Amborella trichopoda</name>
    <dbReference type="NCBI Taxonomy" id="13333"/>
    <lineage>
        <taxon>Eukaryota</taxon>
        <taxon>Viridiplantae</taxon>
        <taxon>Streptophyta</taxon>
        <taxon>Embryophyta</taxon>
        <taxon>Tracheophyta</taxon>
        <taxon>Spermatophyta</taxon>
        <taxon>Magnoliopsida</taxon>
        <taxon>Amborellales</taxon>
        <taxon>Amborellaceae</taxon>
        <taxon>Amborella</taxon>
    </lineage>
</organism>
<dbReference type="Gramene" id="ERN12905">
    <property type="protein sequence ID" value="ERN12905"/>
    <property type="gene ID" value="AMTR_s00050p00190460"/>
</dbReference>
<evidence type="ECO:0000313" key="2">
    <source>
        <dbReference type="EMBL" id="ERN12905.1"/>
    </source>
</evidence>
<dbReference type="AlphaFoldDB" id="W1PZA2"/>
<gene>
    <name evidence="2" type="ORF">AMTR_s00050p00190460</name>
</gene>
<accession>W1PZA2</accession>
<feature type="region of interest" description="Disordered" evidence="1">
    <location>
        <begin position="91"/>
        <end position="127"/>
    </location>
</feature>
<keyword evidence="3" id="KW-1185">Reference proteome</keyword>
<evidence type="ECO:0000256" key="1">
    <source>
        <dbReference type="SAM" id="MobiDB-lite"/>
    </source>
</evidence>